<sequence length="158" mass="17649">MDLAGADRPDVVEFYTREWDEIGTKLPMVDHIPDITGINRSVLSGLNVSTFPVAERMTWATNRETRRAGDRAYSLLGIFGVNMPLIYGEGERAFQRPQEATLSITEDYTILAYFLDRDRTHSLGDRQADSVEDIVAAILDRQGLPSQECGVNNAVERG</sequence>
<dbReference type="PANTHER" id="PTHR10622">
    <property type="entry name" value="HET DOMAIN-CONTAINING PROTEIN"/>
    <property type="match status" value="1"/>
</dbReference>
<reference evidence="1" key="1">
    <citation type="submission" date="2023-06" db="EMBL/GenBank/DDBJ databases">
        <title>Genome-scale phylogeny and comparative genomics of the fungal order Sordariales.</title>
        <authorList>
            <consortium name="Lawrence Berkeley National Laboratory"/>
            <person name="Hensen N."/>
            <person name="Bonometti L."/>
            <person name="Westerberg I."/>
            <person name="Brannstrom I.O."/>
            <person name="Guillou S."/>
            <person name="Cros-Aarteil S."/>
            <person name="Calhoun S."/>
            <person name="Haridas S."/>
            <person name="Kuo A."/>
            <person name="Mondo S."/>
            <person name="Pangilinan J."/>
            <person name="Riley R."/>
            <person name="Labutti K."/>
            <person name="Andreopoulos B."/>
            <person name="Lipzen A."/>
            <person name="Chen C."/>
            <person name="Yanf M."/>
            <person name="Daum C."/>
            <person name="Ng V."/>
            <person name="Clum A."/>
            <person name="Steindorff A."/>
            <person name="Ohm R."/>
            <person name="Martin F."/>
            <person name="Silar P."/>
            <person name="Natvig D."/>
            <person name="Lalanne C."/>
            <person name="Gautier V."/>
            <person name="Ament-Velasquez S.L."/>
            <person name="Kruys A."/>
            <person name="Hutchinson M.I."/>
            <person name="Powell A.J."/>
            <person name="Barry K."/>
            <person name="Miller A.N."/>
            <person name="Grigoriev I.V."/>
            <person name="Debuchy R."/>
            <person name="Gladieux P."/>
            <person name="Thoren M.H."/>
            <person name="Johannesson H."/>
        </authorList>
    </citation>
    <scope>NUCLEOTIDE SEQUENCE</scope>
    <source>
        <strain evidence="1">PSN4</strain>
    </source>
</reference>
<organism evidence="1 2">
    <name type="scientific">Echria macrotheca</name>
    <dbReference type="NCBI Taxonomy" id="438768"/>
    <lineage>
        <taxon>Eukaryota</taxon>
        <taxon>Fungi</taxon>
        <taxon>Dikarya</taxon>
        <taxon>Ascomycota</taxon>
        <taxon>Pezizomycotina</taxon>
        <taxon>Sordariomycetes</taxon>
        <taxon>Sordariomycetidae</taxon>
        <taxon>Sordariales</taxon>
        <taxon>Schizotheciaceae</taxon>
        <taxon>Echria</taxon>
    </lineage>
</organism>
<protein>
    <submittedName>
        <fullName evidence="1">Uncharacterized protein</fullName>
    </submittedName>
</protein>
<dbReference type="Proteomes" id="UP001239445">
    <property type="component" value="Unassembled WGS sequence"/>
</dbReference>
<comment type="caution">
    <text evidence="1">The sequence shown here is derived from an EMBL/GenBank/DDBJ whole genome shotgun (WGS) entry which is preliminary data.</text>
</comment>
<evidence type="ECO:0000313" key="1">
    <source>
        <dbReference type="EMBL" id="KAK1760321.1"/>
    </source>
</evidence>
<dbReference type="EMBL" id="MU839827">
    <property type="protein sequence ID" value="KAK1760321.1"/>
    <property type="molecule type" value="Genomic_DNA"/>
</dbReference>
<gene>
    <name evidence="1" type="ORF">QBC47DRAFT_427451</name>
</gene>
<proteinExistence type="predicted"/>
<evidence type="ECO:0000313" key="2">
    <source>
        <dbReference type="Proteomes" id="UP001239445"/>
    </source>
</evidence>
<accession>A0AAJ0BLC3</accession>
<keyword evidence="2" id="KW-1185">Reference proteome</keyword>
<dbReference type="PANTHER" id="PTHR10622:SF10">
    <property type="entry name" value="HET DOMAIN-CONTAINING PROTEIN"/>
    <property type="match status" value="1"/>
</dbReference>
<dbReference type="AlphaFoldDB" id="A0AAJ0BLC3"/>
<name>A0AAJ0BLC3_9PEZI</name>